<gene>
    <name evidence="2" type="ORF">FIBSPDRAFT_896855</name>
</gene>
<accession>A0A166CY93</accession>
<keyword evidence="3" id="KW-1185">Reference proteome</keyword>
<dbReference type="AlphaFoldDB" id="A0A166CY93"/>
<evidence type="ECO:0000313" key="2">
    <source>
        <dbReference type="EMBL" id="KZP14124.1"/>
    </source>
</evidence>
<name>A0A166CY93_9AGAM</name>
<proteinExistence type="predicted"/>
<keyword evidence="1" id="KW-0472">Membrane</keyword>
<keyword evidence="1" id="KW-1133">Transmembrane helix</keyword>
<evidence type="ECO:0000313" key="3">
    <source>
        <dbReference type="Proteomes" id="UP000076532"/>
    </source>
</evidence>
<sequence length="523" mass="59310">MPLTPTKQVHPTKKPIIKIMVPSDQNLIAVDELKEHSIYVWGGRVPVCMDSCKIAVRPENVYGHITDVIHNTKCKKSKKQITKNWKGMEEAMIGPQERLDWPKEKLAPSTILKLHLTYEDKLGGKSFWGCKYCLWACGTGSESSAKAHLDANHKEEKKSLNLLWADHYHKDVRGVQRYFSSGGDHIWFQVCPELTGVVEGSDFDLFIQFMEADTLHHSQPSTHYKGLCQCHRMGGRASTVGIPVFNLAEDKDEAIIDESWGILLLWQRHLQMMKTSQTMVMAMASTYLLLLARTMLMMFRTSLLMKLHKMMILKKYPVFFSDEQHKTLLALYDRLEQGSNDAALLKQFHEASLALFTTAAENHKHHRLHNPIEAFIVTFNLRWMDPSDGPEESRQIWGAIFSFVQQSLDKYGTWLSCDTSCCFTSIRYLQHIIWRAVKGTISLPRTLFKSENGPDFKFDGHPSSVTAMLAMLVKVYMRAKALLDDLLFGLTEQDFGVTVAGPCQASPEPASHSCGGQQQLGSN</sequence>
<protein>
    <submittedName>
        <fullName evidence="2">Uncharacterized protein</fullName>
    </submittedName>
</protein>
<feature type="transmembrane region" description="Helical" evidence="1">
    <location>
        <begin position="279"/>
        <end position="299"/>
    </location>
</feature>
<reference evidence="2 3" key="1">
    <citation type="journal article" date="2016" name="Mol. Biol. Evol.">
        <title>Comparative Genomics of Early-Diverging Mushroom-Forming Fungi Provides Insights into the Origins of Lignocellulose Decay Capabilities.</title>
        <authorList>
            <person name="Nagy L.G."/>
            <person name="Riley R."/>
            <person name="Tritt A."/>
            <person name="Adam C."/>
            <person name="Daum C."/>
            <person name="Floudas D."/>
            <person name="Sun H."/>
            <person name="Yadav J.S."/>
            <person name="Pangilinan J."/>
            <person name="Larsson K.H."/>
            <person name="Matsuura K."/>
            <person name="Barry K."/>
            <person name="Labutti K."/>
            <person name="Kuo R."/>
            <person name="Ohm R.A."/>
            <person name="Bhattacharya S.S."/>
            <person name="Shirouzu T."/>
            <person name="Yoshinaga Y."/>
            <person name="Martin F.M."/>
            <person name="Grigoriev I.V."/>
            <person name="Hibbett D.S."/>
        </authorList>
    </citation>
    <scope>NUCLEOTIDE SEQUENCE [LARGE SCALE GENOMIC DNA]</scope>
    <source>
        <strain evidence="2 3">CBS 109695</strain>
    </source>
</reference>
<dbReference type="EMBL" id="KV417622">
    <property type="protein sequence ID" value="KZP14124.1"/>
    <property type="molecule type" value="Genomic_DNA"/>
</dbReference>
<organism evidence="2 3">
    <name type="scientific">Athelia psychrophila</name>
    <dbReference type="NCBI Taxonomy" id="1759441"/>
    <lineage>
        <taxon>Eukaryota</taxon>
        <taxon>Fungi</taxon>
        <taxon>Dikarya</taxon>
        <taxon>Basidiomycota</taxon>
        <taxon>Agaricomycotina</taxon>
        <taxon>Agaricomycetes</taxon>
        <taxon>Agaricomycetidae</taxon>
        <taxon>Atheliales</taxon>
        <taxon>Atheliaceae</taxon>
        <taxon>Athelia</taxon>
    </lineage>
</organism>
<dbReference type="Proteomes" id="UP000076532">
    <property type="component" value="Unassembled WGS sequence"/>
</dbReference>
<keyword evidence="1" id="KW-0812">Transmembrane</keyword>
<evidence type="ECO:0000256" key="1">
    <source>
        <dbReference type="SAM" id="Phobius"/>
    </source>
</evidence>